<reference evidence="1 2" key="1">
    <citation type="submission" date="2020-08" db="EMBL/GenBank/DDBJ databases">
        <title>Genomic Encyclopedia of Type Strains, Phase III (KMG-III): the genomes of soil and plant-associated and newly described type strains.</title>
        <authorList>
            <person name="Whitman W."/>
        </authorList>
    </citation>
    <scope>NUCLEOTIDE SEQUENCE [LARGE SCALE GENOMIC DNA]</scope>
    <source>
        <strain evidence="1 2">CECT 3146</strain>
    </source>
</reference>
<dbReference type="Proteomes" id="UP000549009">
    <property type="component" value="Unassembled WGS sequence"/>
</dbReference>
<dbReference type="AlphaFoldDB" id="A0A7W8B321"/>
<evidence type="ECO:0000313" key="1">
    <source>
        <dbReference type="EMBL" id="MBB5109413.1"/>
    </source>
</evidence>
<dbReference type="EMBL" id="JACHJD010000027">
    <property type="protein sequence ID" value="MBB5109413.1"/>
    <property type="molecule type" value="Genomic_DNA"/>
</dbReference>
<name>A0A7W8B321_STRST</name>
<accession>A0A7W8B321</accession>
<keyword evidence="2" id="KW-1185">Reference proteome</keyword>
<dbReference type="RefSeq" id="WP_260423210.1">
    <property type="nucleotide sequence ID" value="NZ_BMSQ01000017.1"/>
</dbReference>
<proteinExistence type="predicted"/>
<protein>
    <submittedName>
        <fullName evidence="1">Uncharacterized protein</fullName>
    </submittedName>
</protein>
<comment type="caution">
    <text evidence="1">The sequence shown here is derived from an EMBL/GenBank/DDBJ whole genome shotgun (WGS) entry which is preliminary data.</text>
</comment>
<gene>
    <name evidence="1" type="ORF">FHS40_008541</name>
</gene>
<organism evidence="1 2">
    <name type="scientific">Streptomyces spectabilis</name>
    <dbReference type="NCBI Taxonomy" id="68270"/>
    <lineage>
        <taxon>Bacteria</taxon>
        <taxon>Bacillati</taxon>
        <taxon>Actinomycetota</taxon>
        <taxon>Actinomycetes</taxon>
        <taxon>Kitasatosporales</taxon>
        <taxon>Streptomycetaceae</taxon>
        <taxon>Streptomyces</taxon>
    </lineage>
</organism>
<sequence length="41" mass="4599">MPPEGSWHGGEIHDLAEATGLPYDTIRPKIRTIQERGWGLL</sequence>
<evidence type="ECO:0000313" key="2">
    <source>
        <dbReference type="Proteomes" id="UP000549009"/>
    </source>
</evidence>